<dbReference type="InterPro" id="IPR050092">
    <property type="entry name" value="RNase_H"/>
</dbReference>
<dbReference type="InterPro" id="IPR002156">
    <property type="entry name" value="RNaseH_domain"/>
</dbReference>
<dbReference type="Proteomes" id="UP001219525">
    <property type="component" value="Unassembled WGS sequence"/>
</dbReference>
<dbReference type="PROSITE" id="PS50879">
    <property type="entry name" value="RNASE_H_1"/>
    <property type="match status" value="1"/>
</dbReference>
<dbReference type="Pfam" id="PF00075">
    <property type="entry name" value="RNase_H"/>
    <property type="match status" value="1"/>
</dbReference>
<organism evidence="3 4">
    <name type="scientific">Mycena pura</name>
    <dbReference type="NCBI Taxonomy" id="153505"/>
    <lineage>
        <taxon>Eukaryota</taxon>
        <taxon>Fungi</taxon>
        <taxon>Dikarya</taxon>
        <taxon>Basidiomycota</taxon>
        <taxon>Agaricomycotina</taxon>
        <taxon>Agaricomycetes</taxon>
        <taxon>Agaricomycetidae</taxon>
        <taxon>Agaricales</taxon>
        <taxon>Marasmiineae</taxon>
        <taxon>Mycenaceae</taxon>
        <taxon>Mycena</taxon>
    </lineage>
</organism>
<dbReference type="GO" id="GO:0003676">
    <property type="term" value="F:nucleic acid binding"/>
    <property type="evidence" value="ECO:0007669"/>
    <property type="project" value="InterPro"/>
</dbReference>
<dbReference type="InterPro" id="IPR032675">
    <property type="entry name" value="LRR_dom_sf"/>
</dbReference>
<dbReference type="SUPFAM" id="SSF53098">
    <property type="entry name" value="Ribonuclease H-like"/>
    <property type="match status" value="1"/>
</dbReference>
<dbReference type="InterPro" id="IPR012337">
    <property type="entry name" value="RNaseH-like_sf"/>
</dbReference>
<comment type="caution">
    <text evidence="3">The sequence shown here is derived from an EMBL/GenBank/DDBJ whole genome shotgun (WGS) entry which is preliminary data.</text>
</comment>
<evidence type="ECO:0000313" key="3">
    <source>
        <dbReference type="EMBL" id="KAJ7217036.1"/>
    </source>
</evidence>
<reference evidence="3" key="1">
    <citation type="submission" date="2023-03" db="EMBL/GenBank/DDBJ databases">
        <title>Massive genome expansion in bonnet fungi (Mycena s.s.) driven by repeated elements and novel gene families across ecological guilds.</title>
        <authorList>
            <consortium name="Lawrence Berkeley National Laboratory"/>
            <person name="Harder C.B."/>
            <person name="Miyauchi S."/>
            <person name="Viragh M."/>
            <person name="Kuo A."/>
            <person name="Thoen E."/>
            <person name="Andreopoulos B."/>
            <person name="Lu D."/>
            <person name="Skrede I."/>
            <person name="Drula E."/>
            <person name="Henrissat B."/>
            <person name="Morin E."/>
            <person name="Kohler A."/>
            <person name="Barry K."/>
            <person name="LaButti K."/>
            <person name="Morin E."/>
            <person name="Salamov A."/>
            <person name="Lipzen A."/>
            <person name="Mereny Z."/>
            <person name="Hegedus B."/>
            <person name="Baldrian P."/>
            <person name="Stursova M."/>
            <person name="Weitz H."/>
            <person name="Taylor A."/>
            <person name="Grigoriev I.V."/>
            <person name="Nagy L.G."/>
            <person name="Martin F."/>
            <person name="Kauserud H."/>
        </authorList>
    </citation>
    <scope>NUCLEOTIDE SEQUENCE</scope>
    <source>
        <strain evidence="3">9144</strain>
    </source>
</reference>
<evidence type="ECO:0000256" key="1">
    <source>
        <dbReference type="ARBA" id="ARBA00005300"/>
    </source>
</evidence>
<dbReference type="SUPFAM" id="SSF52047">
    <property type="entry name" value="RNI-like"/>
    <property type="match status" value="1"/>
</dbReference>
<protein>
    <recommendedName>
        <fullName evidence="2">RNase H type-1 domain-containing protein</fullName>
    </recommendedName>
</protein>
<evidence type="ECO:0000259" key="2">
    <source>
        <dbReference type="PROSITE" id="PS50879"/>
    </source>
</evidence>
<name>A0AAD6VQ66_9AGAR</name>
<accession>A0AAD6VQ66</accession>
<dbReference type="Gene3D" id="3.30.420.10">
    <property type="entry name" value="Ribonuclease H-like superfamily/Ribonuclease H"/>
    <property type="match status" value="1"/>
</dbReference>
<keyword evidence="4" id="KW-1185">Reference proteome</keyword>
<dbReference type="Gene3D" id="3.80.10.10">
    <property type="entry name" value="Ribonuclease Inhibitor"/>
    <property type="match status" value="1"/>
</dbReference>
<dbReference type="InterPro" id="IPR036397">
    <property type="entry name" value="RNaseH_sf"/>
</dbReference>
<dbReference type="AlphaFoldDB" id="A0AAD6VQ66"/>
<dbReference type="PANTHER" id="PTHR10642">
    <property type="entry name" value="RIBONUCLEASE H1"/>
    <property type="match status" value="1"/>
</dbReference>
<dbReference type="PANTHER" id="PTHR10642:SF25">
    <property type="entry name" value="RNASE H TYPE-1 DOMAIN-CONTAINING PROTEIN"/>
    <property type="match status" value="1"/>
</dbReference>
<dbReference type="GO" id="GO:0043137">
    <property type="term" value="P:DNA replication, removal of RNA primer"/>
    <property type="evidence" value="ECO:0007669"/>
    <property type="project" value="TreeGrafter"/>
</dbReference>
<sequence length="626" mass="68837">MPFVNFEDVIENIVDQVFLDKTDEDGVYDWERLPKNFLKMALVSRTFLNPVRCNVYSHLRVEGPERFMLITGQLRFSPHLANLVKRATLSSTCFQRTHIDEGKYGDTPGGWEPRTVSATALSWFLNACPGLTMLDLGSDFMWALSVQDPKTIKLTDISLRGCYRCPPESPVRCTSELRRGWLKQIVAFPRLKELDISDLSIDDGPATNATWGITRNSSVCTGLSICNMNNPTSKRGLSTLLRSMPSLSELVLDGIMPMPQGELKKCLDIPARTLTLLTITEYHSFEGDPQLWEDDTISPLRQLKTLALNGVHITSKILDILPPRLELLRFAGLSATLLPVPVLAAWLRRTPFPLPALKSLSILGELRADGATRGPKASKAQIAELARLCRGLGIEWSYKRHDHEELLAPVGGADFASHDSVSEGRGHSPGVDLAGLTLSQATTTSTPAVSIAAPPSSATPASTTKRIDVWTDGACRGNGQPGAVGAAGVCFREPLAVDGKRHFIRQLPRNPLPTSQRAELTGIIVALELVRDWRNGLEHRPHIVLAVHTDSKYAIGCLRDWIDKWKTNGWQNTRGVEVGNRDLIEKASNLIGDIKTGGEIEFVWIPREQNLEADGLASGACDQASR</sequence>
<gene>
    <name evidence="3" type="ORF">GGX14DRAFT_601812</name>
</gene>
<feature type="domain" description="RNase H type-1" evidence="2">
    <location>
        <begin position="463"/>
        <end position="626"/>
    </location>
</feature>
<dbReference type="EMBL" id="JARJCW010000014">
    <property type="protein sequence ID" value="KAJ7217036.1"/>
    <property type="molecule type" value="Genomic_DNA"/>
</dbReference>
<comment type="similarity">
    <text evidence="1">Belongs to the RNase H family.</text>
</comment>
<proteinExistence type="inferred from homology"/>
<dbReference type="GO" id="GO:0004523">
    <property type="term" value="F:RNA-DNA hybrid ribonuclease activity"/>
    <property type="evidence" value="ECO:0007669"/>
    <property type="project" value="InterPro"/>
</dbReference>
<evidence type="ECO:0000313" key="4">
    <source>
        <dbReference type="Proteomes" id="UP001219525"/>
    </source>
</evidence>